<name>A0A840IBA9_9ACTN</name>
<evidence type="ECO:0000313" key="2">
    <source>
        <dbReference type="Proteomes" id="UP000585272"/>
    </source>
</evidence>
<keyword evidence="2" id="KW-1185">Reference proteome</keyword>
<dbReference type="PANTHER" id="PTHR30565">
    <property type="entry name" value="PROTEIN YCIF"/>
    <property type="match status" value="1"/>
</dbReference>
<sequence>MFEHLNTPEEAYNYKLGATLKMENKVLDILDDNIEHAQDERVKALFRHHQDETRRHVANIEQAFRLMGWEIDDSPCPAIEGLEKEAKANVRKSDDALVDSVLLQGAVEVEHHEIGVYENLILNARAMGREDVAALLRQNIDEEMHTLEEVRSLEAQLVGATAGQPLH</sequence>
<dbReference type="InterPro" id="IPR012347">
    <property type="entry name" value="Ferritin-like"/>
</dbReference>
<dbReference type="RefSeq" id="WP_183341230.1">
    <property type="nucleotide sequence ID" value="NZ_JACHNU010000002.1"/>
</dbReference>
<reference evidence="1 2" key="1">
    <citation type="submission" date="2020-08" db="EMBL/GenBank/DDBJ databases">
        <title>Genomic Encyclopedia of Archaeal and Bacterial Type Strains, Phase II (KMG-II): from individual species to whole genera.</title>
        <authorList>
            <person name="Goeker M."/>
        </authorList>
    </citation>
    <scope>NUCLEOTIDE SEQUENCE [LARGE SCALE GENOMIC DNA]</scope>
    <source>
        <strain evidence="1 2">DSM 23288</strain>
    </source>
</reference>
<proteinExistence type="predicted"/>
<dbReference type="SUPFAM" id="SSF47240">
    <property type="entry name" value="Ferritin-like"/>
    <property type="match status" value="1"/>
</dbReference>
<dbReference type="InterPro" id="IPR009078">
    <property type="entry name" value="Ferritin-like_SF"/>
</dbReference>
<dbReference type="EMBL" id="JACHNU010000002">
    <property type="protein sequence ID" value="MBB4662207.1"/>
    <property type="molecule type" value="Genomic_DNA"/>
</dbReference>
<gene>
    <name evidence="1" type="ORF">BDZ31_001793</name>
</gene>
<dbReference type="InterPro" id="IPR047114">
    <property type="entry name" value="YciF"/>
</dbReference>
<dbReference type="InterPro" id="IPR010287">
    <property type="entry name" value="DUF892_YciF-like"/>
</dbReference>
<protein>
    <submittedName>
        <fullName evidence="1">Ferritin-like metal-binding protein YciE</fullName>
    </submittedName>
</protein>
<comment type="caution">
    <text evidence="1">The sequence shown here is derived from an EMBL/GenBank/DDBJ whole genome shotgun (WGS) entry which is preliminary data.</text>
</comment>
<dbReference type="Proteomes" id="UP000585272">
    <property type="component" value="Unassembled WGS sequence"/>
</dbReference>
<evidence type="ECO:0000313" key="1">
    <source>
        <dbReference type="EMBL" id="MBB4662207.1"/>
    </source>
</evidence>
<accession>A0A840IBA9</accession>
<dbReference type="Gene3D" id="1.20.1260.10">
    <property type="match status" value="1"/>
</dbReference>
<organism evidence="1 2">
    <name type="scientific">Conexibacter arvalis</name>
    <dbReference type="NCBI Taxonomy" id="912552"/>
    <lineage>
        <taxon>Bacteria</taxon>
        <taxon>Bacillati</taxon>
        <taxon>Actinomycetota</taxon>
        <taxon>Thermoleophilia</taxon>
        <taxon>Solirubrobacterales</taxon>
        <taxon>Conexibacteraceae</taxon>
        <taxon>Conexibacter</taxon>
    </lineage>
</organism>
<dbReference type="AlphaFoldDB" id="A0A840IBA9"/>
<dbReference type="PANTHER" id="PTHR30565:SF9">
    <property type="entry name" value="PROTEIN YCIF"/>
    <property type="match status" value="1"/>
</dbReference>
<dbReference type="Pfam" id="PF05974">
    <property type="entry name" value="DUF892"/>
    <property type="match status" value="1"/>
</dbReference>